<evidence type="ECO:0000313" key="5">
    <source>
        <dbReference type="EMBL" id="VDN05912.1"/>
    </source>
</evidence>
<dbReference type="Gene3D" id="1.25.40.20">
    <property type="entry name" value="Ankyrin repeat-containing domain"/>
    <property type="match status" value="1"/>
</dbReference>
<evidence type="ECO:0000256" key="1">
    <source>
        <dbReference type="ARBA" id="ARBA00022737"/>
    </source>
</evidence>
<evidence type="ECO:0000256" key="2">
    <source>
        <dbReference type="ARBA" id="ARBA00023043"/>
    </source>
</evidence>
<feature type="compositionally biased region" description="Basic and acidic residues" evidence="4">
    <location>
        <begin position="1"/>
        <end position="14"/>
    </location>
</feature>
<dbReference type="OMA" id="PQIFCAK"/>
<dbReference type="SUPFAM" id="SSF48403">
    <property type="entry name" value="Ankyrin repeat"/>
    <property type="match status" value="1"/>
</dbReference>
<feature type="compositionally biased region" description="Low complexity" evidence="4">
    <location>
        <begin position="45"/>
        <end position="60"/>
    </location>
</feature>
<name>A0A0N5D5S9_THECL</name>
<keyword evidence="1" id="KW-0677">Repeat</keyword>
<dbReference type="InterPro" id="IPR002110">
    <property type="entry name" value="Ankyrin_rpt"/>
</dbReference>
<feature type="region of interest" description="Disordered" evidence="4">
    <location>
        <begin position="128"/>
        <end position="156"/>
    </location>
</feature>
<dbReference type="PANTHER" id="PTHR24171">
    <property type="entry name" value="ANKYRIN REPEAT DOMAIN-CONTAINING PROTEIN 39-RELATED"/>
    <property type="match status" value="1"/>
</dbReference>
<dbReference type="SMART" id="SM00248">
    <property type="entry name" value="ANK"/>
    <property type="match status" value="2"/>
</dbReference>
<accession>A0A0N5D5S9</accession>
<evidence type="ECO:0000313" key="7">
    <source>
        <dbReference type="WBParaSite" id="TCLT_0000837101-mRNA-1"/>
    </source>
</evidence>
<feature type="repeat" description="ANK" evidence="3">
    <location>
        <begin position="361"/>
        <end position="393"/>
    </location>
</feature>
<evidence type="ECO:0000313" key="6">
    <source>
        <dbReference type="Proteomes" id="UP000276776"/>
    </source>
</evidence>
<dbReference type="InterPro" id="IPR036770">
    <property type="entry name" value="Ankyrin_rpt-contain_sf"/>
</dbReference>
<keyword evidence="6" id="KW-1185">Reference proteome</keyword>
<reference evidence="5 6" key="2">
    <citation type="submission" date="2018-11" db="EMBL/GenBank/DDBJ databases">
        <authorList>
            <consortium name="Pathogen Informatics"/>
        </authorList>
    </citation>
    <scope>NUCLEOTIDE SEQUENCE [LARGE SCALE GENOMIC DNA]</scope>
</reference>
<dbReference type="Pfam" id="PF12796">
    <property type="entry name" value="Ank_2"/>
    <property type="match status" value="1"/>
</dbReference>
<dbReference type="AlphaFoldDB" id="A0A0N5D5S9"/>
<feature type="compositionally biased region" description="Basic and acidic residues" evidence="4">
    <location>
        <begin position="30"/>
        <end position="44"/>
    </location>
</feature>
<feature type="repeat" description="ANK" evidence="3">
    <location>
        <begin position="328"/>
        <end position="360"/>
    </location>
</feature>
<sequence>MKSNDPYKKNDKGCEQVSVSTKKDSKKQRRDSDDKKEKEKRRDSVTGSPLDTSSSSNSSLESDEVDITEQRESKDASSCVEPKSQEKIRLDDSILEVIKNISTLVNMEKSERSKSAAELNETVNEKVDACSGSKTEIDSSNTKKYRKRNRKQKKKDLEDTNVVINSGSKSCLISAYKLFRTTKKPEVIDIDGIEASNLLDMKDMSQKFAQRFPPWIQSFYLAAIEGKVEDFVKKFLLVIQILKKSSSCELYRQMSSQQLKEHVMNNIMCVFFNESESISVLHYLAPTINIDRPCRMQNHGYCRLIRVILSTLSWKNRKALLFASTKRTGKTALHLAAATGQCCQLLALMDFGGWADVFDSSGRAPLHYAIMRNNLEMVKNLLWYGADISLRERSSTPLQLAGCSPFTMTVCEYLHARGSALQKIFMQWVTKYVRGVWTPEFAISDLHFVKLTKACDAEKDAHEGITAKYRQVCIDILDTRANNPKLKKYPLMLLFIVPTFYKRDDRTTDASNPQIFCAKLEDESKTIVRLLPIRPLLSCSKWRMSIKSAFERPHNGFFYVYNLPQNIEIDSYTLHFLVDLEQLRSDAPYITLGIQAFACGPPTLAHYNDLRGLPTHSVNKTKVD</sequence>
<gene>
    <name evidence="5" type="ORF">TCLT_LOCUS8360</name>
</gene>
<evidence type="ECO:0000256" key="4">
    <source>
        <dbReference type="SAM" id="MobiDB-lite"/>
    </source>
</evidence>
<dbReference type="WBParaSite" id="TCLT_0000837101-mRNA-1">
    <property type="protein sequence ID" value="TCLT_0000837101-mRNA-1"/>
    <property type="gene ID" value="TCLT_0000837101"/>
</dbReference>
<dbReference type="PROSITE" id="PS50088">
    <property type="entry name" value="ANK_REPEAT"/>
    <property type="match status" value="2"/>
</dbReference>
<evidence type="ECO:0000256" key="3">
    <source>
        <dbReference type="PROSITE-ProRule" id="PRU00023"/>
    </source>
</evidence>
<feature type="region of interest" description="Disordered" evidence="4">
    <location>
        <begin position="1"/>
        <end position="85"/>
    </location>
</feature>
<organism evidence="7">
    <name type="scientific">Thelazia callipaeda</name>
    <name type="common">Oriental eyeworm</name>
    <name type="synonym">Parasitic nematode</name>
    <dbReference type="NCBI Taxonomy" id="103827"/>
    <lineage>
        <taxon>Eukaryota</taxon>
        <taxon>Metazoa</taxon>
        <taxon>Ecdysozoa</taxon>
        <taxon>Nematoda</taxon>
        <taxon>Chromadorea</taxon>
        <taxon>Rhabditida</taxon>
        <taxon>Spirurina</taxon>
        <taxon>Spiruromorpha</taxon>
        <taxon>Thelazioidea</taxon>
        <taxon>Thelaziidae</taxon>
        <taxon>Thelazia</taxon>
    </lineage>
</organism>
<proteinExistence type="predicted"/>
<protein>
    <submittedName>
        <fullName evidence="7">ANK_REP_REGION domain-containing protein</fullName>
    </submittedName>
</protein>
<dbReference type="EMBL" id="UYYF01004620">
    <property type="protein sequence ID" value="VDN05912.1"/>
    <property type="molecule type" value="Genomic_DNA"/>
</dbReference>
<reference evidence="7" key="1">
    <citation type="submission" date="2017-02" db="UniProtKB">
        <authorList>
            <consortium name="WormBaseParasite"/>
        </authorList>
    </citation>
    <scope>IDENTIFICATION</scope>
</reference>
<feature type="compositionally biased region" description="Basic residues" evidence="4">
    <location>
        <begin position="143"/>
        <end position="154"/>
    </location>
</feature>
<dbReference type="OrthoDB" id="71307at2759"/>
<feature type="compositionally biased region" description="Polar residues" evidence="4">
    <location>
        <begin position="132"/>
        <end position="142"/>
    </location>
</feature>
<keyword evidence="2 3" id="KW-0040">ANK repeat</keyword>
<dbReference type="PROSITE" id="PS50297">
    <property type="entry name" value="ANK_REP_REGION"/>
    <property type="match status" value="1"/>
</dbReference>
<dbReference type="Proteomes" id="UP000276776">
    <property type="component" value="Unassembled WGS sequence"/>
</dbReference>